<feature type="non-terminal residue" evidence="2">
    <location>
        <position position="1"/>
    </location>
</feature>
<proteinExistence type="predicted"/>
<keyword evidence="3" id="KW-1185">Reference proteome</keyword>
<sequence length="324" mass="38917">GINYLDKTLSKKETNKLYDEIIESLIQETSLELSLHNIKIDNAFEELKENLSESRKNRSNQSRKNSQLFNNNYHFEKEFFELLILQYESLWIILTRTIYLEEYDLKIKGLKKRKLVMFLFILNNQINNLNSVLKLSKSGYFQNSDRIFRNFIELSEKSLAILFDDKYFSLFQEETSSKKEEFDKWHKQKPSKTFEIVKKALSTLENDEFYSLFYEVRDKLYNKHSKVVHGDFESILRGSIYYDKNSELLRMYLYGNVDDNLKHNLNGYLIYLKIMIQAQTVILVKDFNLHFGQFREDGDYYIFLNSLTDKIFKVYLKLFQTQNN</sequence>
<gene>
    <name evidence="2" type="ORF">RM553_19145</name>
</gene>
<organism evidence="2 3">
    <name type="scientific">Autumnicola tepida</name>
    <dbReference type="NCBI Taxonomy" id="3075595"/>
    <lineage>
        <taxon>Bacteria</taxon>
        <taxon>Pseudomonadati</taxon>
        <taxon>Bacteroidota</taxon>
        <taxon>Flavobacteriia</taxon>
        <taxon>Flavobacteriales</taxon>
        <taxon>Flavobacteriaceae</taxon>
        <taxon>Autumnicola</taxon>
    </lineage>
</organism>
<dbReference type="EMBL" id="JAVRHQ010000054">
    <property type="protein sequence ID" value="MDT0644957.1"/>
    <property type="molecule type" value="Genomic_DNA"/>
</dbReference>
<protein>
    <submittedName>
        <fullName evidence="2">Uncharacterized protein</fullName>
    </submittedName>
</protein>
<accession>A0ABU3CF22</accession>
<evidence type="ECO:0000313" key="3">
    <source>
        <dbReference type="Proteomes" id="UP001262889"/>
    </source>
</evidence>
<evidence type="ECO:0000313" key="2">
    <source>
        <dbReference type="EMBL" id="MDT0644957.1"/>
    </source>
</evidence>
<name>A0ABU3CF22_9FLAO</name>
<reference evidence="2 3" key="1">
    <citation type="submission" date="2023-09" db="EMBL/GenBank/DDBJ databases">
        <authorList>
            <person name="Rey-Velasco X."/>
        </authorList>
    </citation>
    <scope>NUCLEOTIDE SEQUENCE [LARGE SCALE GENOMIC DNA]</scope>
    <source>
        <strain evidence="2 3">F363</strain>
    </source>
</reference>
<comment type="caution">
    <text evidence="2">The sequence shown here is derived from an EMBL/GenBank/DDBJ whole genome shotgun (WGS) entry which is preliminary data.</text>
</comment>
<dbReference type="Proteomes" id="UP001262889">
    <property type="component" value="Unassembled WGS sequence"/>
</dbReference>
<feature type="coiled-coil region" evidence="1">
    <location>
        <begin position="37"/>
        <end position="64"/>
    </location>
</feature>
<dbReference type="RefSeq" id="WP_311536572.1">
    <property type="nucleotide sequence ID" value="NZ_JAVRHQ010000054.1"/>
</dbReference>
<keyword evidence="1" id="KW-0175">Coiled coil</keyword>
<evidence type="ECO:0000256" key="1">
    <source>
        <dbReference type="SAM" id="Coils"/>
    </source>
</evidence>